<dbReference type="EMBL" id="MH396016">
    <property type="protein sequence ID" value="AXI97504.1"/>
    <property type="molecule type" value="Genomic_DNA"/>
</dbReference>
<accession>A0A345UAL8</accession>
<reference evidence="1" key="1">
    <citation type="submission" date="2018-05" db="EMBL/GenBank/DDBJ databases">
        <title>Organellar genomes of Gracilariaceae.</title>
        <authorList>
            <person name="Iha C."/>
            <person name="Oliveira M.C."/>
        </authorList>
    </citation>
    <scope>NUCLEOTIDE SEQUENCE</scope>
</reference>
<keyword evidence="1" id="KW-0150">Chloroplast</keyword>
<sequence>MFNQYSILYNSNLYSLPLARNEYFFNDDNKLLENKTLISRNFLTKLVNKYWQETIFLSAPNSLSNRYIDQLKSDGILIYKNEHKKFLLDFSKALFSGRIKVLLNDYKVSNDLKKKTIDTKNNSVPFVWRKGLNFPLPRRIPALSIFKQDNSYLNKRQSCFLKRIRQYPFPIFTVVNKLNQMMLTESREEIVSSLKVVDKIYRWYCHNFVNNQIFSSLYYGLFFVHPSDALEYLNSIKHKNSDFAQNNLSLLSTKLEIYYKLSRVSRGQIRIKLIPDLKEIANLIYRYKYYDNIHFHNNQKYGKNFFKGQPIYFIKPIYSLNRLTQKTSLVHYNYAIELNSQKDEFQSIFTNYKTAVEAWRKFRQKCKNYKLPHKPQILVYNLEDFIKLYDNNEFGKYKNITLVPSQASYEFIKQNQVLREDKATKQIFFREFFRFQRFAQKIVWSLSNKQPTNWQK</sequence>
<geneLocation type="chloroplast" evidence="1"/>
<keyword evidence="1" id="KW-0934">Plastid</keyword>
<dbReference type="GeneID" id="37624372"/>
<gene>
    <name evidence="1" type="primary">orf456</name>
</gene>
<proteinExistence type="predicted"/>
<name>A0A345UAL8_9FLOR</name>
<protein>
    <recommendedName>
        <fullName evidence="2">Ycf80</fullName>
    </recommendedName>
</protein>
<organism evidence="1">
    <name type="scientific">Melanthalia intermedia</name>
    <dbReference type="NCBI Taxonomy" id="172989"/>
    <lineage>
        <taxon>Eukaryota</taxon>
        <taxon>Rhodophyta</taxon>
        <taxon>Florideophyceae</taxon>
        <taxon>Rhodymeniophycidae</taxon>
        <taxon>Gracilariales</taxon>
        <taxon>Gracilariaceae</taxon>
        <taxon>Melanthalia</taxon>
    </lineage>
</organism>
<evidence type="ECO:0008006" key="2">
    <source>
        <dbReference type="Google" id="ProtNLM"/>
    </source>
</evidence>
<dbReference type="AlphaFoldDB" id="A0A345UAL8"/>
<dbReference type="RefSeq" id="YP_009511627.1">
    <property type="nucleotide sequence ID" value="NC_039145.1"/>
</dbReference>
<evidence type="ECO:0000313" key="1">
    <source>
        <dbReference type="EMBL" id="AXI97504.1"/>
    </source>
</evidence>